<evidence type="ECO:0000313" key="3">
    <source>
        <dbReference type="EMBL" id="GAD47369.1"/>
    </source>
</evidence>
<dbReference type="AlphaFoldDB" id="U2ZPU0"/>
<accession>U2ZPU0</accession>
<dbReference type="GO" id="GO:1990351">
    <property type="term" value="C:transporter complex"/>
    <property type="evidence" value="ECO:0007669"/>
    <property type="project" value="TreeGrafter"/>
</dbReference>
<dbReference type="InterPro" id="IPR020889">
    <property type="entry name" value="LipoPS_assembly_LptD"/>
</dbReference>
<dbReference type="InterPro" id="IPR007543">
    <property type="entry name" value="LptD_C"/>
</dbReference>
<keyword evidence="4" id="KW-1185">Reference proteome</keyword>
<evidence type="ECO:0000313" key="4">
    <source>
        <dbReference type="Proteomes" id="UP000016568"/>
    </source>
</evidence>
<dbReference type="GO" id="GO:0015920">
    <property type="term" value="P:lipopolysaccharide transport"/>
    <property type="evidence" value="ECO:0007669"/>
    <property type="project" value="InterPro"/>
</dbReference>
<feature type="domain" description="LptD C-terminal" evidence="2">
    <location>
        <begin position="310"/>
        <end position="675"/>
    </location>
</feature>
<reference evidence="3 4" key="1">
    <citation type="submission" date="2013-09" db="EMBL/GenBank/DDBJ databases">
        <title>Whole genome shotgun sequence of Novosphingobium tardaugens NBRC 16725.</title>
        <authorList>
            <person name="Isaki S."/>
            <person name="Hosoyama A."/>
            <person name="Tsuchikane K."/>
            <person name="Katsumata H."/>
            <person name="Ando Y."/>
            <person name="Yamazaki S."/>
            <person name="Fujita N."/>
        </authorList>
    </citation>
    <scope>NUCLEOTIDE SEQUENCE [LARGE SCALE GENOMIC DNA]</scope>
    <source>
        <strain evidence="3 4">NBRC 16725</strain>
    </source>
</reference>
<gene>
    <name evidence="1" type="primary">lptD</name>
    <name evidence="3" type="ORF">NT2_01_01370</name>
</gene>
<dbReference type="GO" id="GO:0009279">
    <property type="term" value="C:cell outer membrane"/>
    <property type="evidence" value="ECO:0007669"/>
    <property type="project" value="UniProtKB-SubCell"/>
</dbReference>
<evidence type="ECO:0000259" key="2">
    <source>
        <dbReference type="Pfam" id="PF04453"/>
    </source>
</evidence>
<dbReference type="PANTHER" id="PTHR30189">
    <property type="entry name" value="LPS-ASSEMBLY PROTEIN"/>
    <property type="match status" value="1"/>
</dbReference>
<dbReference type="RefSeq" id="WP_021688276.1">
    <property type="nucleotide sequence ID" value="NZ_BASZ01000001.1"/>
</dbReference>
<keyword evidence="1" id="KW-0998">Cell outer membrane</keyword>
<dbReference type="OrthoDB" id="9760225at2"/>
<dbReference type="PANTHER" id="PTHR30189:SF1">
    <property type="entry name" value="LPS-ASSEMBLY PROTEIN LPTD"/>
    <property type="match status" value="1"/>
</dbReference>
<comment type="similarity">
    <text evidence="1">Belongs to the LptD family.</text>
</comment>
<dbReference type="Gene3D" id="2.60.450.10">
    <property type="entry name" value="Lipopolysaccharide (LPS) transport protein A like domain"/>
    <property type="match status" value="1"/>
</dbReference>
<keyword evidence="1" id="KW-0732">Signal</keyword>
<keyword evidence="1" id="KW-0472">Membrane</keyword>
<comment type="caution">
    <text evidence="1">Lacks conserved residue(s) required for the propagation of feature annotation.</text>
</comment>
<comment type="function">
    <text evidence="1">Involved in the assembly of lipopolysaccharide (LPS) at the surface of the outer membrane.</text>
</comment>
<dbReference type="eggNOG" id="COG1452">
    <property type="taxonomic scope" value="Bacteria"/>
</dbReference>
<comment type="subcellular location">
    <subcellularLocation>
        <location evidence="1">Cell outer membrane</location>
    </subcellularLocation>
</comment>
<protein>
    <recommendedName>
        <fullName evidence="1">LPS-assembly protein LptD</fullName>
    </recommendedName>
</protein>
<sequence length="749" mass="83525">MLPDALPMPQASSCRWRYSCYVAIPALLLGLGLSTDALAQEESPPAQQPQKQREVAFEANQLDYDSRADTLTASGNVILRSEGQTLEAQNVTWNRATGQITATGNIRLQDADGNQLYTDSMELTDELKAGAMQNMLLAFAEGGRLAAREGQRDEAGRITLKDAAYSGCAVTKPDGCERKPSWRIVANRVVYDPQANSIRFYGARLEVFGLALVPLPGLAINADGSARSGLMIPGITISGNNGLELSASYYWRLAPNHDAEATVYAFTEAAPMVRLRYRGLVDKGAYQVTGYLTRSERIPISGTEPNMAWRGYLEGNGRFQFDKNWSLTFSGRVASDRTFLRRYDINRDDRLRSTIDLERIGDNTYFSLSGWATQTLRASEDQGLVPIALPILDYRHRLADPVLGGKVEFQVNSLAISRTSGQDTQRAFAQARWDLTRITGMGQVVSLTALARGDLYHSSNNDLTATAIYRGMPGWQTRGIAIGAVDVKWPFIGSAFGGTQVLTPRVQLVVSPKISNLDVPNEDARAVDLEDSNLFALNRFPGYDRMEDGVRLNYGFDWQLDRPGWRIKTTIGQSYRLSQEQDILPNGTGLSGHFSDFVGRTEIRFRDFVTLTHRFRLDKNNLAIRRNEVGAAVGSRKTYAEISYLRLNRNIDEVEDLQDREELRLAGRVAFANYWSIFGSGVVNLTDRKEDPTAQSDGFEPLRTRLGVAYQDDCLEFGFTWRHDYANSGDAKADNRFQVYFALRNIGFR</sequence>
<name>U2ZPU0_9SPHN</name>
<organism evidence="3 4">
    <name type="scientific">Caenibius tardaugens NBRC 16725</name>
    <dbReference type="NCBI Taxonomy" id="1219035"/>
    <lineage>
        <taxon>Bacteria</taxon>
        <taxon>Pseudomonadati</taxon>
        <taxon>Pseudomonadota</taxon>
        <taxon>Alphaproteobacteria</taxon>
        <taxon>Sphingomonadales</taxon>
        <taxon>Erythrobacteraceae</taxon>
        <taxon>Caenibius</taxon>
    </lineage>
</organism>
<dbReference type="Proteomes" id="UP000016568">
    <property type="component" value="Unassembled WGS sequence"/>
</dbReference>
<dbReference type="HAMAP" id="MF_01411">
    <property type="entry name" value="LPS_assembly_LptD"/>
    <property type="match status" value="1"/>
</dbReference>
<dbReference type="InterPro" id="IPR050218">
    <property type="entry name" value="LptD"/>
</dbReference>
<dbReference type="Pfam" id="PF04453">
    <property type="entry name" value="LptD"/>
    <property type="match status" value="1"/>
</dbReference>
<dbReference type="GO" id="GO:0043165">
    <property type="term" value="P:Gram-negative-bacterium-type cell outer membrane assembly"/>
    <property type="evidence" value="ECO:0007669"/>
    <property type="project" value="UniProtKB-UniRule"/>
</dbReference>
<dbReference type="EMBL" id="BASZ01000001">
    <property type="protein sequence ID" value="GAD47369.1"/>
    <property type="molecule type" value="Genomic_DNA"/>
</dbReference>
<proteinExistence type="inferred from homology"/>
<comment type="caution">
    <text evidence="3">The sequence shown here is derived from an EMBL/GenBank/DDBJ whole genome shotgun (WGS) entry which is preliminary data.</text>
</comment>
<evidence type="ECO:0000256" key="1">
    <source>
        <dbReference type="HAMAP-Rule" id="MF_01411"/>
    </source>
</evidence>
<dbReference type="KEGG" id="ntd:EGO55_16465"/>
<comment type="subunit">
    <text evidence="1">Component of the lipopolysaccharide transport and assembly complex.</text>
</comment>